<feature type="transmembrane region" description="Helical" evidence="5">
    <location>
        <begin position="276"/>
        <end position="294"/>
    </location>
</feature>
<sequence>MASDTTLYRRGSLQSHHLYRTRWLALAWLFLQNVATGVSTGQVLDYAIMSQSERRRHARWDMDGIHYSYGVFNSVKHNIRYFASVTNLLAKYYRVEGFMINLFSIMNFAFFIPASVVASAVLDKAGLRASCITGSLLNTTGTLLIFCSNYLPSNAYRMALAGQIFASLSQPFLFNATTKLAAVWFGGKERTLANTLSSIGNPIGIAAIVGLAPTIMGSDPNKTPTLNMLLLIICGALGSTALLTRNAPPTPPAPSADTKSKGFFPGLMSTVTNIQFWVLMAVFGLVVGMFNTLVTYISDLATPYGFTNDEAGTIGVLAIVSGLVAAGIIGFILDRTKGHKLAMKCHSFVAMIGMIFFTLALHFQSAALVYIGAILIGGGGFPLIPIILELGVECTYPVDEGTSSGLLWTISNLAGVLFVIGADKLRAPDGKMFDSAVMLSIIGGLAFVFTWFYTAQSKRVTLEKTVERKGEQAGAC</sequence>
<evidence type="ECO:0000256" key="2">
    <source>
        <dbReference type="ARBA" id="ARBA00022692"/>
    </source>
</evidence>
<dbReference type="AlphaFoldDB" id="A0A507D977"/>
<dbReference type="PANTHER" id="PTHR10924">
    <property type="entry name" value="MAJOR FACILITATOR SUPERFAMILY PROTEIN-RELATED"/>
    <property type="match status" value="1"/>
</dbReference>
<feature type="transmembrane region" description="Helical" evidence="5">
    <location>
        <begin position="345"/>
        <end position="363"/>
    </location>
</feature>
<dbReference type="VEuPathDB" id="FungiDB:SeMB42_g03034"/>
<dbReference type="OrthoDB" id="422206at2759"/>
<dbReference type="GO" id="GO:0022857">
    <property type="term" value="F:transmembrane transporter activity"/>
    <property type="evidence" value="ECO:0007669"/>
    <property type="project" value="InterPro"/>
</dbReference>
<dbReference type="PANTHER" id="PTHR10924:SF6">
    <property type="entry name" value="SOLUTE CARRIER FAMILY 49 MEMBER A3"/>
    <property type="match status" value="1"/>
</dbReference>
<feature type="transmembrane region" description="Helical" evidence="5">
    <location>
        <begin position="404"/>
        <end position="423"/>
    </location>
</feature>
<feature type="transmembrane region" description="Helical" evidence="5">
    <location>
        <begin position="129"/>
        <end position="152"/>
    </location>
</feature>
<dbReference type="Pfam" id="PF07690">
    <property type="entry name" value="MFS_1"/>
    <property type="match status" value="1"/>
</dbReference>
<dbReference type="InterPro" id="IPR036259">
    <property type="entry name" value="MFS_trans_sf"/>
</dbReference>
<feature type="transmembrane region" description="Helical" evidence="5">
    <location>
        <begin position="435"/>
        <end position="454"/>
    </location>
</feature>
<evidence type="ECO:0000256" key="5">
    <source>
        <dbReference type="SAM" id="Phobius"/>
    </source>
</evidence>
<accession>A0A507D977</accession>
<dbReference type="EMBL" id="QEAM01000064">
    <property type="protein sequence ID" value="TPX47937.1"/>
    <property type="molecule type" value="Genomic_DNA"/>
</dbReference>
<feature type="transmembrane region" description="Helical" evidence="5">
    <location>
        <begin position="314"/>
        <end position="333"/>
    </location>
</feature>
<organism evidence="6 7">
    <name type="scientific">Synchytrium endobioticum</name>
    <dbReference type="NCBI Taxonomy" id="286115"/>
    <lineage>
        <taxon>Eukaryota</taxon>
        <taxon>Fungi</taxon>
        <taxon>Fungi incertae sedis</taxon>
        <taxon>Chytridiomycota</taxon>
        <taxon>Chytridiomycota incertae sedis</taxon>
        <taxon>Chytridiomycetes</taxon>
        <taxon>Synchytriales</taxon>
        <taxon>Synchytriaceae</taxon>
        <taxon>Synchytrium</taxon>
    </lineage>
</organism>
<protein>
    <recommendedName>
        <fullName evidence="8">Major facilitator superfamily (MFS) profile domain-containing protein</fullName>
    </recommendedName>
</protein>
<dbReference type="InterPro" id="IPR049680">
    <property type="entry name" value="FLVCR1-2_SLC49-like"/>
</dbReference>
<evidence type="ECO:0000313" key="6">
    <source>
        <dbReference type="EMBL" id="TPX47937.1"/>
    </source>
</evidence>
<dbReference type="Gene3D" id="1.20.1250.20">
    <property type="entry name" value="MFS general substrate transporter like domains"/>
    <property type="match status" value="1"/>
</dbReference>
<feature type="transmembrane region" description="Helical" evidence="5">
    <location>
        <begin position="98"/>
        <end position="122"/>
    </location>
</feature>
<evidence type="ECO:0008006" key="8">
    <source>
        <dbReference type="Google" id="ProtNLM"/>
    </source>
</evidence>
<evidence type="ECO:0000256" key="4">
    <source>
        <dbReference type="ARBA" id="ARBA00023136"/>
    </source>
</evidence>
<proteinExistence type="predicted"/>
<evidence type="ECO:0000256" key="3">
    <source>
        <dbReference type="ARBA" id="ARBA00022989"/>
    </source>
</evidence>
<comment type="caution">
    <text evidence="6">The sequence shown here is derived from an EMBL/GenBank/DDBJ whole genome shotgun (WGS) entry which is preliminary data.</text>
</comment>
<feature type="transmembrane region" description="Helical" evidence="5">
    <location>
        <begin position="224"/>
        <end position="243"/>
    </location>
</feature>
<keyword evidence="2 5" id="KW-0812">Transmembrane</keyword>
<feature type="transmembrane region" description="Helical" evidence="5">
    <location>
        <begin position="199"/>
        <end position="218"/>
    </location>
</feature>
<keyword evidence="3 5" id="KW-1133">Transmembrane helix</keyword>
<dbReference type="SUPFAM" id="SSF103473">
    <property type="entry name" value="MFS general substrate transporter"/>
    <property type="match status" value="1"/>
</dbReference>
<feature type="transmembrane region" description="Helical" evidence="5">
    <location>
        <begin position="369"/>
        <end position="392"/>
    </location>
</feature>
<evidence type="ECO:0000256" key="1">
    <source>
        <dbReference type="ARBA" id="ARBA00004141"/>
    </source>
</evidence>
<gene>
    <name evidence="6" type="ORF">SeLEV6574_g02350</name>
</gene>
<comment type="subcellular location">
    <subcellularLocation>
        <location evidence="1">Membrane</location>
        <topology evidence="1">Multi-pass membrane protein</topology>
    </subcellularLocation>
</comment>
<reference evidence="6 7" key="1">
    <citation type="journal article" date="2019" name="Sci. Rep.">
        <title>Comparative genomics of chytrid fungi reveal insights into the obligate biotrophic and pathogenic lifestyle of Synchytrium endobioticum.</title>
        <authorList>
            <person name="van de Vossenberg B.T.L.H."/>
            <person name="Warris S."/>
            <person name="Nguyen H.D.T."/>
            <person name="van Gent-Pelzer M.P.E."/>
            <person name="Joly D.L."/>
            <person name="van de Geest H.C."/>
            <person name="Bonants P.J.M."/>
            <person name="Smith D.S."/>
            <person name="Levesque C.A."/>
            <person name="van der Lee T.A.J."/>
        </authorList>
    </citation>
    <scope>NUCLEOTIDE SEQUENCE [LARGE SCALE GENOMIC DNA]</scope>
    <source>
        <strain evidence="6 7">LEV6574</strain>
    </source>
</reference>
<dbReference type="InterPro" id="IPR011701">
    <property type="entry name" value="MFS"/>
</dbReference>
<name>A0A507D977_9FUNG</name>
<evidence type="ECO:0000313" key="7">
    <source>
        <dbReference type="Proteomes" id="UP000320475"/>
    </source>
</evidence>
<keyword evidence="4 5" id="KW-0472">Membrane</keyword>
<dbReference type="GO" id="GO:0016020">
    <property type="term" value="C:membrane"/>
    <property type="evidence" value="ECO:0007669"/>
    <property type="project" value="UniProtKB-SubCell"/>
</dbReference>
<dbReference type="Proteomes" id="UP000320475">
    <property type="component" value="Unassembled WGS sequence"/>
</dbReference>